<dbReference type="InterPro" id="IPR052474">
    <property type="entry name" value="UDP-GlcNAc_transferase"/>
</dbReference>
<dbReference type="EMBL" id="NJES01000179">
    <property type="protein sequence ID" value="PHH76116.1"/>
    <property type="molecule type" value="Genomic_DNA"/>
</dbReference>
<sequence>MPRHCLVTVGATVGFQSLVEAVLEPSFWRFLRAEAFTALHIQAGPDASWAAARVAALRDEMPAGFDVDVFDITADLMRHQMLRCKKSGLVISHAVVPNPALLDDHQTELASYLAEEGYATMAQPRVDDLQGAVLKAALLRDEPRLSSRSNPVKSSLGLWNIRPIDVAMEETSLMAHD</sequence>
<dbReference type="PANTHER" id="PTHR47043">
    <property type="entry name" value="UDP-N-ACETYLGLUCOSAMINE TRANSFERASE SUBUNIT ALG13"/>
    <property type="match status" value="1"/>
</dbReference>
<evidence type="ECO:0008006" key="3">
    <source>
        <dbReference type="Google" id="ProtNLM"/>
    </source>
</evidence>
<accession>A0A2C5Z7Y2</accession>
<dbReference type="PANTHER" id="PTHR47043:SF1">
    <property type="entry name" value="UDP-N-ACETYLGLUCOSAMINE TRANSFERASE SUBUNIT ALG13"/>
    <property type="match status" value="1"/>
</dbReference>
<dbReference type="AlphaFoldDB" id="A0A2C5Z7Y2"/>
<dbReference type="Proteomes" id="UP000226431">
    <property type="component" value="Unassembled WGS sequence"/>
</dbReference>
<gene>
    <name evidence="1" type="ORF">CDD80_1784</name>
</gene>
<organism evidence="1 2">
    <name type="scientific">Ophiocordyceps camponoti-rufipedis</name>
    <dbReference type="NCBI Taxonomy" id="2004952"/>
    <lineage>
        <taxon>Eukaryota</taxon>
        <taxon>Fungi</taxon>
        <taxon>Dikarya</taxon>
        <taxon>Ascomycota</taxon>
        <taxon>Pezizomycotina</taxon>
        <taxon>Sordariomycetes</taxon>
        <taxon>Hypocreomycetidae</taxon>
        <taxon>Hypocreales</taxon>
        <taxon>Ophiocordycipitaceae</taxon>
        <taxon>Ophiocordyceps</taxon>
    </lineage>
</organism>
<dbReference type="Gene3D" id="3.40.50.2000">
    <property type="entry name" value="Glycogen Phosphorylase B"/>
    <property type="match status" value="2"/>
</dbReference>
<protein>
    <recommendedName>
        <fullName evidence="3">Asparagine-linked glycosylation protein 13</fullName>
    </recommendedName>
</protein>
<dbReference type="GO" id="GO:0043541">
    <property type="term" value="C:UDP-N-acetylglucosamine transferase complex"/>
    <property type="evidence" value="ECO:0007669"/>
    <property type="project" value="TreeGrafter"/>
</dbReference>
<proteinExistence type="predicted"/>
<evidence type="ECO:0000313" key="1">
    <source>
        <dbReference type="EMBL" id="PHH76116.1"/>
    </source>
</evidence>
<dbReference type="GO" id="GO:0006488">
    <property type="term" value="P:dolichol-linked oligosaccharide biosynthetic process"/>
    <property type="evidence" value="ECO:0007669"/>
    <property type="project" value="TreeGrafter"/>
</dbReference>
<evidence type="ECO:0000313" key="2">
    <source>
        <dbReference type="Proteomes" id="UP000226431"/>
    </source>
</evidence>
<comment type="caution">
    <text evidence="1">The sequence shown here is derived from an EMBL/GenBank/DDBJ whole genome shotgun (WGS) entry which is preliminary data.</text>
</comment>
<reference evidence="1 2" key="1">
    <citation type="submission" date="2017-06" db="EMBL/GenBank/DDBJ databases">
        <title>Ant-infecting Ophiocordyceps genomes reveal a high diversity of potential behavioral manipulation genes and a possible major role for enterotoxins.</title>
        <authorList>
            <person name="De Bekker C."/>
            <person name="Evans H.C."/>
            <person name="Brachmann A."/>
            <person name="Hughes D.P."/>
        </authorList>
    </citation>
    <scope>NUCLEOTIDE SEQUENCE [LARGE SCALE GENOMIC DNA]</scope>
    <source>
        <strain evidence="1 2">Map16</strain>
    </source>
</reference>
<name>A0A2C5Z7Y2_9HYPO</name>
<dbReference type="STRING" id="2004952.A0A2C5Z7Y2"/>
<keyword evidence="2" id="KW-1185">Reference proteome</keyword>
<dbReference type="OrthoDB" id="20273at2759"/>